<feature type="transmembrane region" description="Helical" evidence="1">
    <location>
        <begin position="26"/>
        <end position="48"/>
    </location>
</feature>
<dbReference type="OrthoDB" id="9895471at2"/>
<evidence type="ECO:0000313" key="2">
    <source>
        <dbReference type="EMBL" id="GEE01436.1"/>
    </source>
</evidence>
<feature type="transmembrane region" description="Helical" evidence="1">
    <location>
        <begin position="135"/>
        <end position="156"/>
    </location>
</feature>
<evidence type="ECO:0000313" key="3">
    <source>
        <dbReference type="Proteomes" id="UP000444960"/>
    </source>
</evidence>
<organism evidence="2 3">
    <name type="scientific">Gordonia spumicola</name>
    <dbReference type="NCBI Taxonomy" id="589161"/>
    <lineage>
        <taxon>Bacteria</taxon>
        <taxon>Bacillati</taxon>
        <taxon>Actinomycetota</taxon>
        <taxon>Actinomycetes</taxon>
        <taxon>Mycobacteriales</taxon>
        <taxon>Gordoniaceae</taxon>
        <taxon>Gordonia</taxon>
    </lineage>
</organism>
<dbReference type="Proteomes" id="UP000444960">
    <property type="component" value="Unassembled WGS sequence"/>
</dbReference>
<sequence length="189" mass="19812">MTTDRSADEQAATGWWRSFTASRVGVIVWSWDFGAGVVIGVTVALSTALSSAVAASMGAVYIGVCGIAAAIATLVITAMTVLIAVIGPNYRLLLQNAPAGLGGILWPYRVVAVTAVLASLSSLCLGILWPLVTGLHWGVVFTLSAVPLVLLSWSLFGCIQVVNQVARHFSNNQRADEIAESVRRASRSA</sequence>
<evidence type="ECO:0000256" key="1">
    <source>
        <dbReference type="SAM" id="Phobius"/>
    </source>
</evidence>
<keyword evidence="1" id="KW-0812">Transmembrane</keyword>
<protein>
    <submittedName>
        <fullName evidence="2">Uncharacterized protein</fullName>
    </submittedName>
</protein>
<name>A0A7I9V7S2_9ACTN</name>
<gene>
    <name evidence="2" type="ORF">nbrc107696_18820</name>
</gene>
<keyword evidence="3" id="KW-1185">Reference proteome</keyword>
<keyword evidence="1" id="KW-1133">Transmembrane helix</keyword>
<accession>A0A7I9V7S2</accession>
<dbReference type="AlphaFoldDB" id="A0A7I9V7S2"/>
<comment type="caution">
    <text evidence="2">The sequence shown here is derived from an EMBL/GenBank/DDBJ whole genome shotgun (WGS) entry which is preliminary data.</text>
</comment>
<feature type="transmembrane region" description="Helical" evidence="1">
    <location>
        <begin position="106"/>
        <end position="128"/>
    </location>
</feature>
<feature type="transmembrane region" description="Helical" evidence="1">
    <location>
        <begin position="60"/>
        <end position="86"/>
    </location>
</feature>
<proteinExistence type="predicted"/>
<reference evidence="3" key="1">
    <citation type="submission" date="2019-06" db="EMBL/GenBank/DDBJ databases">
        <title>Gordonia isolated from sludge of a wastewater treatment plant.</title>
        <authorList>
            <person name="Tamura T."/>
            <person name="Aoyama K."/>
            <person name="Kang Y."/>
            <person name="Saito S."/>
            <person name="Akiyama N."/>
            <person name="Yazawa K."/>
            <person name="Gonoi T."/>
            <person name="Mikami Y."/>
        </authorList>
    </citation>
    <scope>NUCLEOTIDE SEQUENCE [LARGE SCALE GENOMIC DNA]</scope>
    <source>
        <strain evidence="3">NBRC 107696</strain>
    </source>
</reference>
<dbReference type="EMBL" id="BJOV01000003">
    <property type="protein sequence ID" value="GEE01436.1"/>
    <property type="molecule type" value="Genomic_DNA"/>
</dbReference>
<keyword evidence="1" id="KW-0472">Membrane</keyword>
<dbReference type="RefSeq" id="WP_161895231.1">
    <property type="nucleotide sequence ID" value="NZ_BJOV01000003.1"/>
</dbReference>